<keyword evidence="3" id="KW-1185">Reference proteome</keyword>
<name>A0A2R5H166_9STRA</name>
<dbReference type="EMBL" id="BEYU01000198">
    <property type="protein sequence ID" value="GBG34531.1"/>
    <property type="molecule type" value="Genomic_DNA"/>
</dbReference>
<reference evidence="2 3" key="1">
    <citation type="submission" date="2017-12" db="EMBL/GenBank/DDBJ databases">
        <title>Sequencing, de novo assembly and annotation of complete genome of a new Thraustochytrid species, strain FCC1311.</title>
        <authorList>
            <person name="Sedici K."/>
            <person name="Godart F."/>
            <person name="Aiese Cigliano R."/>
            <person name="Sanseverino W."/>
            <person name="Barakat M."/>
            <person name="Ortet P."/>
            <person name="Marechal E."/>
            <person name="Cagnac O."/>
            <person name="Amato A."/>
        </authorList>
    </citation>
    <scope>NUCLEOTIDE SEQUENCE [LARGE SCALE GENOMIC DNA]</scope>
</reference>
<protein>
    <submittedName>
        <fullName evidence="2">Uncharacterized protein</fullName>
    </submittedName>
</protein>
<comment type="caution">
    <text evidence="2">The sequence shown here is derived from an EMBL/GenBank/DDBJ whole genome shotgun (WGS) entry which is preliminary data.</text>
</comment>
<dbReference type="InParanoid" id="A0A2R5H166"/>
<evidence type="ECO:0000313" key="2">
    <source>
        <dbReference type="EMBL" id="GBG34531.1"/>
    </source>
</evidence>
<dbReference type="AlphaFoldDB" id="A0A2R5H166"/>
<evidence type="ECO:0000313" key="3">
    <source>
        <dbReference type="Proteomes" id="UP000241890"/>
    </source>
</evidence>
<proteinExistence type="predicted"/>
<accession>A0A2R5H166</accession>
<feature type="region of interest" description="Disordered" evidence="1">
    <location>
        <begin position="112"/>
        <end position="161"/>
    </location>
</feature>
<feature type="compositionally biased region" description="Polar residues" evidence="1">
    <location>
        <begin position="142"/>
        <end position="161"/>
    </location>
</feature>
<organism evidence="2 3">
    <name type="scientific">Hondaea fermentalgiana</name>
    <dbReference type="NCBI Taxonomy" id="2315210"/>
    <lineage>
        <taxon>Eukaryota</taxon>
        <taxon>Sar</taxon>
        <taxon>Stramenopiles</taxon>
        <taxon>Bigyra</taxon>
        <taxon>Labyrinthulomycetes</taxon>
        <taxon>Thraustochytrida</taxon>
        <taxon>Thraustochytriidae</taxon>
        <taxon>Hondaea</taxon>
    </lineage>
</organism>
<sequence length="269" mass="29249">MERSELQREWALHRLDGRTSYATTVGSGKSVDHELATLPGAGRASREVASTRNLLHGGNQAEDALAQLRPEDVDWAGNLVPLNRRKTFASDSKQSTNVRVEDGFLVGQDARTTQRRLSQQQSVHRSSNAVLQASPGGLEPSQWRTSYQDGVSGVSAPTSGRSVQKVERLQENAAAPFGGPIPQGSMAVRPRAVPTFDKEKGDFARGLDTLAIAKSLKRSGLASTRSRASSESKSTGDVVLILQNFKQYMPGTTLYTTHRHWQASGAQRR</sequence>
<dbReference type="Proteomes" id="UP000241890">
    <property type="component" value="Unassembled WGS sequence"/>
</dbReference>
<gene>
    <name evidence="2" type="ORF">FCC1311_107552</name>
</gene>
<evidence type="ECO:0000256" key="1">
    <source>
        <dbReference type="SAM" id="MobiDB-lite"/>
    </source>
</evidence>